<dbReference type="Pfam" id="PF03459">
    <property type="entry name" value="TOBE"/>
    <property type="match status" value="1"/>
</dbReference>
<sequence length="68" mass="6967">MALSARNLIKGTVKEVKKGQVMAEATIEIAPGVEIASAITTNSVEKLGIAAGKEVTVVIKATSVMIDA</sequence>
<evidence type="ECO:0000313" key="7">
    <source>
        <dbReference type="Proteomes" id="UP000293902"/>
    </source>
</evidence>
<dbReference type="Proteomes" id="UP000293902">
    <property type="component" value="Chromosome"/>
</dbReference>
<keyword evidence="7" id="KW-1185">Reference proteome</keyword>
<evidence type="ECO:0000256" key="2">
    <source>
        <dbReference type="PROSITE-ProRule" id="PRU01213"/>
    </source>
</evidence>
<dbReference type="InterPro" id="IPR005116">
    <property type="entry name" value="Transp-assoc_OB_typ1"/>
</dbReference>
<name>A0A328FBV2_9BACT</name>
<dbReference type="EMBL" id="QLNI01000031">
    <property type="protein sequence ID" value="RAM01160.1"/>
    <property type="molecule type" value="Genomic_DNA"/>
</dbReference>
<dbReference type="InterPro" id="IPR008995">
    <property type="entry name" value="Mo/tungstate-bd_C_term_dom"/>
</dbReference>
<dbReference type="InterPro" id="IPR004606">
    <property type="entry name" value="Mop_domain"/>
</dbReference>
<feature type="domain" description="Mop" evidence="3">
    <location>
        <begin position="2"/>
        <end position="68"/>
    </location>
</feature>
<evidence type="ECO:0000313" key="5">
    <source>
        <dbReference type="EMBL" id="RAM01160.1"/>
    </source>
</evidence>
<dbReference type="Proteomes" id="UP000248798">
    <property type="component" value="Unassembled WGS sequence"/>
</dbReference>
<evidence type="ECO:0000313" key="4">
    <source>
        <dbReference type="EMBL" id="QBH13616.1"/>
    </source>
</evidence>
<dbReference type="GO" id="GO:0015689">
    <property type="term" value="P:molybdate ion transport"/>
    <property type="evidence" value="ECO:0007669"/>
    <property type="project" value="InterPro"/>
</dbReference>
<dbReference type="RefSeq" id="WP_111958196.1">
    <property type="nucleotide sequence ID" value="NZ_CP036313.1"/>
</dbReference>
<dbReference type="OrthoDB" id="122515at2"/>
<reference evidence="4 7" key="2">
    <citation type="submission" date="2019-02" db="EMBL/GenBank/DDBJ databases">
        <title>Complete genome sequence of Desulfobacter hydrogenophilus AcRS1.</title>
        <authorList>
            <person name="Marietou A."/>
            <person name="Lund M.B."/>
            <person name="Marshall I.P.G."/>
            <person name="Schreiber L."/>
            <person name="Jorgensen B."/>
        </authorList>
    </citation>
    <scope>NUCLEOTIDE SEQUENCE [LARGE SCALE GENOMIC DNA]</scope>
    <source>
        <strain evidence="4 7">AcRS1</strain>
    </source>
</reference>
<accession>A0A328FBV2</accession>
<keyword evidence="1 2" id="KW-0500">Molybdenum</keyword>
<evidence type="ECO:0000259" key="3">
    <source>
        <dbReference type="PROSITE" id="PS51866"/>
    </source>
</evidence>
<reference evidence="5 6" key="1">
    <citation type="submission" date="2018-06" db="EMBL/GenBank/DDBJ databases">
        <title>Complete Genome Sequence of Desulfobacter hydrogenophilus (DSM3380).</title>
        <authorList>
            <person name="Marietou A."/>
            <person name="Schreiber L."/>
            <person name="Marshall I."/>
            <person name="Jorgensen B."/>
        </authorList>
    </citation>
    <scope>NUCLEOTIDE SEQUENCE [LARGE SCALE GENOMIC DNA]</scope>
    <source>
        <strain evidence="5 6">DSM 3380</strain>
    </source>
</reference>
<evidence type="ECO:0000313" key="6">
    <source>
        <dbReference type="Proteomes" id="UP000248798"/>
    </source>
</evidence>
<dbReference type="AlphaFoldDB" id="A0A328FBV2"/>
<proteinExistence type="predicted"/>
<protein>
    <submittedName>
        <fullName evidence="5">Transporter</fullName>
    </submittedName>
</protein>
<dbReference type="SUPFAM" id="SSF50331">
    <property type="entry name" value="MOP-like"/>
    <property type="match status" value="1"/>
</dbReference>
<dbReference type="NCBIfam" id="TIGR00638">
    <property type="entry name" value="Mop"/>
    <property type="match status" value="1"/>
</dbReference>
<evidence type="ECO:0000256" key="1">
    <source>
        <dbReference type="ARBA" id="ARBA00022505"/>
    </source>
</evidence>
<gene>
    <name evidence="5" type="ORF">DO021_15230</name>
    <name evidence="4" type="ORF">EYB58_12175</name>
</gene>
<dbReference type="EMBL" id="CP036313">
    <property type="protein sequence ID" value="QBH13616.1"/>
    <property type="molecule type" value="Genomic_DNA"/>
</dbReference>
<dbReference type="Gene3D" id="2.40.50.100">
    <property type="match status" value="1"/>
</dbReference>
<organism evidence="5 6">
    <name type="scientific">Desulfobacter hydrogenophilus</name>
    <dbReference type="NCBI Taxonomy" id="2291"/>
    <lineage>
        <taxon>Bacteria</taxon>
        <taxon>Pseudomonadati</taxon>
        <taxon>Thermodesulfobacteriota</taxon>
        <taxon>Desulfobacteria</taxon>
        <taxon>Desulfobacterales</taxon>
        <taxon>Desulfobacteraceae</taxon>
        <taxon>Desulfobacter</taxon>
    </lineage>
</organism>
<dbReference type="PROSITE" id="PS51866">
    <property type="entry name" value="MOP"/>
    <property type="match status" value="1"/>
</dbReference>